<keyword evidence="6" id="KW-0227">DNA damage</keyword>
<dbReference type="GO" id="GO:0006260">
    <property type="term" value="P:DNA replication"/>
    <property type="evidence" value="ECO:0007669"/>
    <property type="project" value="UniProtKB-KW"/>
</dbReference>
<evidence type="ECO:0000256" key="1">
    <source>
        <dbReference type="ARBA" id="ARBA00001968"/>
    </source>
</evidence>
<evidence type="ECO:0000313" key="10">
    <source>
        <dbReference type="Proteomes" id="UP000202478"/>
    </source>
</evidence>
<feature type="domain" description="ATP-dependent DNA ligase family profile" evidence="8">
    <location>
        <begin position="247"/>
        <end position="377"/>
    </location>
</feature>
<evidence type="ECO:0000256" key="5">
    <source>
        <dbReference type="ARBA" id="ARBA00022705"/>
    </source>
</evidence>
<dbReference type="GeneID" id="80645692"/>
<comment type="similarity">
    <text evidence="2">Belongs to the ATP-dependent DNA ligase family.</text>
</comment>
<dbReference type="EMBL" id="AB897757">
    <property type="protein sequence ID" value="BAQ02829.1"/>
    <property type="molecule type" value="Genomic_DNA"/>
</dbReference>
<dbReference type="RefSeq" id="YP_010843507.1">
    <property type="nucleotide sequence ID" value="NC_027399.1"/>
</dbReference>
<dbReference type="SUPFAM" id="SSF56091">
    <property type="entry name" value="DNA ligase/mRNA capping enzyme, catalytic domain"/>
    <property type="match status" value="1"/>
</dbReference>
<keyword evidence="7" id="KW-0234">DNA repair</keyword>
<dbReference type="GO" id="GO:0003910">
    <property type="term" value="F:DNA ligase (ATP) activity"/>
    <property type="evidence" value="ECO:0007669"/>
    <property type="project" value="InterPro"/>
</dbReference>
<dbReference type="InterPro" id="IPR012310">
    <property type="entry name" value="DNA_ligase_ATP-dep_cent"/>
</dbReference>
<proteinExistence type="inferred from homology"/>
<evidence type="ECO:0000256" key="6">
    <source>
        <dbReference type="ARBA" id="ARBA00022763"/>
    </source>
</evidence>
<keyword evidence="10" id="KW-1185">Reference proteome</keyword>
<keyword evidence="4 9" id="KW-0436">Ligase</keyword>
<keyword evidence="5" id="KW-0235">DNA replication</keyword>
<dbReference type="InterPro" id="IPR012340">
    <property type="entry name" value="NA-bd_OB-fold"/>
</dbReference>
<dbReference type="Pfam" id="PF01068">
    <property type="entry name" value="DNA_ligase_A_M"/>
    <property type="match status" value="1"/>
</dbReference>
<evidence type="ECO:0000256" key="7">
    <source>
        <dbReference type="ARBA" id="ARBA00023204"/>
    </source>
</evidence>
<dbReference type="SUPFAM" id="SSF50249">
    <property type="entry name" value="Nucleic acid-binding proteins"/>
    <property type="match status" value="1"/>
</dbReference>
<comment type="cofactor">
    <cofactor evidence="1">
        <name>a divalent metal cation</name>
        <dbReference type="ChEBI" id="CHEBI:60240"/>
    </cofactor>
</comment>
<evidence type="ECO:0000259" key="8">
    <source>
        <dbReference type="PROSITE" id="PS50160"/>
    </source>
</evidence>
<dbReference type="OrthoDB" id="4135at10239"/>
<accession>A0A0A8J9U8</accession>
<organismHost>
    <name type="scientific">Klebsiella</name>
    <dbReference type="NCBI Taxonomy" id="570"/>
</organismHost>
<dbReference type="Gene3D" id="3.30.470.30">
    <property type="entry name" value="DNA ligase/mRNA capping enzyme"/>
    <property type="match status" value="1"/>
</dbReference>
<protein>
    <recommendedName>
        <fullName evidence="3">DNA ligase</fullName>
    </recommendedName>
</protein>
<dbReference type="PROSITE" id="PS50160">
    <property type="entry name" value="DNA_LIGASE_A3"/>
    <property type="match status" value="1"/>
</dbReference>
<evidence type="ECO:0000313" key="9">
    <source>
        <dbReference type="EMBL" id="BAQ02829.1"/>
    </source>
</evidence>
<evidence type="ECO:0000256" key="2">
    <source>
        <dbReference type="ARBA" id="ARBA00007572"/>
    </source>
</evidence>
<dbReference type="Gene3D" id="2.40.50.140">
    <property type="entry name" value="Nucleic acid-binding proteins"/>
    <property type="match status" value="1"/>
</dbReference>
<evidence type="ECO:0000256" key="4">
    <source>
        <dbReference type="ARBA" id="ARBA00022598"/>
    </source>
</evidence>
<dbReference type="KEGG" id="vg:80645692"/>
<evidence type="ECO:0000256" key="3">
    <source>
        <dbReference type="ARBA" id="ARBA00013308"/>
    </source>
</evidence>
<dbReference type="GO" id="GO:0006281">
    <property type="term" value="P:DNA repair"/>
    <property type="evidence" value="ECO:0007669"/>
    <property type="project" value="UniProtKB-KW"/>
</dbReference>
<dbReference type="InterPro" id="IPR050326">
    <property type="entry name" value="NAD_dep_DNA_ligaseB"/>
</dbReference>
<dbReference type="GO" id="GO:0005524">
    <property type="term" value="F:ATP binding"/>
    <property type="evidence" value="ECO:0007669"/>
    <property type="project" value="InterPro"/>
</dbReference>
<dbReference type="Proteomes" id="UP000202478">
    <property type="component" value="Segment"/>
</dbReference>
<name>A0A0A8J9U8_BPK64</name>
<dbReference type="PANTHER" id="PTHR47810:SF1">
    <property type="entry name" value="DNA LIGASE B"/>
    <property type="match status" value="1"/>
</dbReference>
<dbReference type="GO" id="GO:0006310">
    <property type="term" value="P:DNA recombination"/>
    <property type="evidence" value="ECO:0007669"/>
    <property type="project" value="InterPro"/>
</dbReference>
<reference evidence="9 10" key="1">
    <citation type="journal article" date="2014" name="Antimicrob. Agents Chemother.">
        <title>Identification of capsular types in carbapenem-resistant Klebsiella pneumoniae strains by wzc sequencing and implications in capsule depolymerase treatment.</title>
        <authorList>
            <person name="Pan Y.-J."/>
            <person name="Lin T.-L."/>
            <person name="Lin Y.-T."/>
            <person name="Su P.-A."/>
            <person name="Chen C.-T."/>
            <person name="Hsieh P.-F."/>
            <person name="Hsu C.-R."/>
            <person name="Chen C.-C."/>
            <person name="Hsieh Y.-C."/>
            <person name="Wang J.-T."/>
        </authorList>
    </citation>
    <scope>NUCLEOTIDE SEQUENCE [LARGE SCALE GENOMIC DNA]</scope>
</reference>
<sequence>MSILSILNEIKNTSSTNAKKDILRENKNNILLQKVIKYALDPLKVYGYKKLPEPVSDGFKMSLNDALDALDRIASREFTGHTGRDFIASVLGSVNEDDAEVLRKVLVKNLDNGIQAKMANAVFGNIVLDESYMRCDLLTAKTAKKINFKKFGYAVSELKHDGQYLSHIIKDGKVTSTSRNSKIYDFYGTKDDDMLKLAELIQSSDSRFSSGVVVMGEALVYSTDMINPEPRTTGNGIIQKFGKNGGTIDEAHRVFFKLWDVVPYDAFIEGEWDVIRKERRELLENTLNELNSNFVKMTEYRIVHSFKEAFDYNTEVMTQGSEGTIIKSEDNIFKSHTSPTQLKVKLKMEVDLKIVGFEKGVGKRKGTLGSIILQSDDGQLVTNCGTGFTDKMLDEIWKNRDNLLYKIVAVEANDIVLDKRTKVPSLFLPVFVEIREDKDTADTYSRIQEIKESSIEVFSTKLLESIK</sequence>
<dbReference type="PANTHER" id="PTHR47810">
    <property type="entry name" value="DNA LIGASE"/>
    <property type="match status" value="1"/>
</dbReference>
<organism evidence="9 10">
    <name type="scientific">Klebsiella phage K64-1</name>
    <name type="common">Bacteriophage K64-1</name>
    <dbReference type="NCBI Taxonomy" id="1439894"/>
    <lineage>
        <taxon>Viruses</taxon>
        <taxon>Duplodnaviria</taxon>
        <taxon>Heunggongvirae</taxon>
        <taxon>Uroviricota</taxon>
        <taxon>Caudoviricetes</taxon>
        <taxon>Alcyoneusvirus</taxon>
        <taxon>Alcyoneusvirus K641</taxon>
    </lineage>
</organism>